<feature type="domain" description="Zn(2)-C6 fungal-type" evidence="8">
    <location>
        <begin position="19"/>
        <end position="49"/>
    </location>
</feature>
<evidence type="ECO:0000256" key="3">
    <source>
        <dbReference type="ARBA" id="ARBA00023015"/>
    </source>
</evidence>
<feature type="compositionally biased region" description="Low complexity" evidence="7">
    <location>
        <begin position="435"/>
        <end position="444"/>
    </location>
</feature>
<evidence type="ECO:0000256" key="7">
    <source>
        <dbReference type="SAM" id="MobiDB-lite"/>
    </source>
</evidence>
<dbReference type="Gene3D" id="4.10.240.10">
    <property type="entry name" value="Zn(2)-C6 fungal-type DNA-binding domain"/>
    <property type="match status" value="1"/>
</dbReference>
<dbReference type="Proteomes" id="UP000756346">
    <property type="component" value="Unassembled WGS sequence"/>
</dbReference>
<evidence type="ECO:0000256" key="4">
    <source>
        <dbReference type="ARBA" id="ARBA00023125"/>
    </source>
</evidence>
<comment type="caution">
    <text evidence="9">The sequence shown here is derived from an EMBL/GenBank/DDBJ whole genome shotgun (WGS) entry which is preliminary data.</text>
</comment>
<evidence type="ECO:0000256" key="5">
    <source>
        <dbReference type="ARBA" id="ARBA00023163"/>
    </source>
</evidence>
<dbReference type="PROSITE" id="PS50048">
    <property type="entry name" value="ZN2_CY6_FUNGAL_2"/>
    <property type="match status" value="1"/>
</dbReference>
<feature type="compositionally biased region" description="Low complexity" evidence="7">
    <location>
        <begin position="474"/>
        <end position="489"/>
    </location>
</feature>
<dbReference type="SUPFAM" id="SSF57701">
    <property type="entry name" value="Zn2/Cys6 DNA-binding domain"/>
    <property type="match status" value="1"/>
</dbReference>
<dbReference type="RefSeq" id="XP_046019521.1">
    <property type="nucleotide sequence ID" value="XM_046156323.1"/>
</dbReference>
<dbReference type="GeneID" id="70185869"/>
<dbReference type="InterPro" id="IPR036864">
    <property type="entry name" value="Zn2-C6_fun-type_DNA-bd_sf"/>
</dbReference>
<accession>A0A9P8YJ57</accession>
<dbReference type="CDD" id="cd00067">
    <property type="entry name" value="GAL4"/>
    <property type="match status" value="1"/>
</dbReference>
<dbReference type="OrthoDB" id="1919336at2759"/>
<evidence type="ECO:0000313" key="9">
    <source>
        <dbReference type="EMBL" id="KAH7041466.1"/>
    </source>
</evidence>
<feature type="compositionally biased region" description="Polar residues" evidence="7">
    <location>
        <begin position="425"/>
        <end position="434"/>
    </location>
</feature>
<gene>
    <name evidence="9" type="ORF">B0I36DRAFT_345065</name>
</gene>
<keyword evidence="3" id="KW-0805">Transcription regulation</keyword>
<keyword evidence="10" id="KW-1185">Reference proteome</keyword>
<dbReference type="SMART" id="SM00066">
    <property type="entry name" value="GAL4"/>
    <property type="match status" value="1"/>
</dbReference>
<evidence type="ECO:0000256" key="1">
    <source>
        <dbReference type="ARBA" id="ARBA00022723"/>
    </source>
</evidence>
<dbReference type="GO" id="GO:0000981">
    <property type="term" value="F:DNA-binding transcription factor activity, RNA polymerase II-specific"/>
    <property type="evidence" value="ECO:0007669"/>
    <property type="project" value="InterPro"/>
</dbReference>
<protein>
    <recommendedName>
        <fullName evidence="8">Zn(2)-C6 fungal-type domain-containing protein</fullName>
    </recommendedName>
</protein>
<sequence length="678" mass="74052">MTAPKFPRRRAPHTKVSTGCYSCKKRRLKCDEARPICIRCQKAGFDCEFPTGPATVSARACPVVPVIRDISRQSISPGPTCTPAGMRLKPAEALYFDFFRSTVIHELATHSYSPLDLTRTILRECARDEAVRLSVISIGALGLANRSPRSKADAYNLSKVNHAAWRDALSHHTKAISLFRSQLGNRQSSGPPPRSILILSVLFILFELAQGNTQTVDSLTSVALSALKDPLQLRADTTAASKVPAELDDEGVRGLENLFSLSTTYGTFALPMYTNQTRLISTLDICPLRTAVPGGVPQDSYLPLRAALTHWEAFVGRAALWGVRCWSIVTSTGHDITDPKMQESRQRFLSQLLEWEAIMQVSAARETTEEGSLAWLELFYGVNLLYAFVGASLGVSECRYDQYVDRYRVGIDMVEKRILAIVMKQQQQDGSVTDSKSSPGSKSSPPKREESRPQSKAATSCSPAAETTDSRQRPSSTTSSNSSTSASPLPNTPQPHHETDTQAIPPQSFPMPVLNSRLLQSLCISVRACRDRPVRLRILALCKIVVNQGSTWDDKATYIGSKVMVELEEAKRLYKIPSSGIDVLASAAAHDNDATSLGGGGSGHFVGSSTTKDEPKEPVEPELDLTVTGLPVESRLRWEHAEWAPGRVGLSMAFIYPTSGETVTVGVDNTGEYGYLMC</sequence>
<keyword evidence="6" id="KW-0539">Nucleus</keyword>
<feature type="region of interest" description="Disordered" evidence="7">
    <location>
        <begin position="425"/>
        <end position="509"/>
    </location>
</feature>
<organism evidence="9 10">
    <name type="scientific">Microdochium trichocladiopsis</name>
    <dbReference type="NCBI Taxonomy" id="1682393"/>
    <lineage>
        <taxon>Eukaryota</taxon>
        <taxon>Fungi</taxon>
        <taxon>Dikarya</taxon>
        <taxon>Ascomycota</taxon>
        <taxon>Pezizomycotina</taxon>
        <taxon>Sordariomycetes</taxon>
        <taxon>Xylariomycetidae</taxon>
        <taxon>Xylariales</taxon>
        <taxon>Microdochiaceae</taxon>
        <taxon>Microdochium</taxon>
    </lineage>
</organism>
<proteinExistence type="predicted"/>
<feature type="region of interest" description="Disordered" evidence="7">
    <location>
        <begin position="596"/>
        <end position="620"/>
    </location>
</feature>
<evidence type="ECO:0000313" key="10">
    <source>
        <dbReference type="Proteomes" id="UP000756346"/>
    </source>
</evidence>
<keyword evidence="1" id="KW-0479">Metal-binding</keyword>
<dbReference type="GO" id="GO:0003677">
    <property type="term" value="F:DNA binding"/>
    <property type="evidence" value="ECO:0007669"/>
    <property type="project" value="UniProtKB-KW"/>
</dbReference>
<dbReference type="AlphaFoldDB" id="A0A9P8YJ57"/>
<keyword evidence="5" id="KW-0804">Transcription</keyword>
<dbReference type="InterPro" id="IPR001138">
    <property type="entry name" value="Zn2Cys6_DnaBD"/>
</dbReference>
<evidence type="ECO:0000256" key="6">
    <source>
        <dbReference type="ARBA" id="ARBA00023242"/>
    </source>
</evidence>
<feature type="compositionally biased region" description="Polar residues" evidence="7">
    <location>
        <begin position="456"/>
        <end position="467"/>
    </location>
</feature>
<name>A0A9P8YJ57_9PEZI</name>
<dbReference type="EMBL" id="JAGTJQ010000001">
    <property type="protein sequence ID" value="KAH7041466.1"/>
    <property type="molecule type" value="Genomic_DNA"/>
</dbReference>
<keyword evidence="4" id="KW-0238">DNA-binding</keyword>
<dbReference type="PROSITE" id="PS00463">
    <property type="entry name" value="ZN2_CY6_FUNGAL_1"/>
    <property type="match status" value="1"/>
</dbReference>
<dbReference type="PANTHER" id="PTHR36206:SF4">
    <property type="entry name" value="HYPOTHETICAL CONSERVED PROTEIN (EUROFUNG)-RELATED"/>
    <property type="match status" value="1"/>
</dbReference>
<dbReference type="PANTHER" id="PTHR36206">
    <property type="entry name" value="ASPERCRYPTIN BIOSYNTHESIS CLUSTER-SPECIFIC TRANSCRIPTION REGULATOR ATNN-RELATED"/>
    <property type="match status" value="1"/>
</dbReference>
<evidence type="ECO:0000259" key="8">
    <source>
        <dbReference type="PROSITE" id="PS50048"/>
    </source>
</evidence>
<dbReference type="GO" id="GO:0008270">
    <property type="term" value="F:zinc ion binding"/>
    <property type="evidence" value="ECO:0007669"/>
    <property type="project" value="InterPro"/>
</dbReference>
<evidence type="ECO:0000256" key="2">
    <source>
        <dbReference type="ARBA" id="ARBA00022833"/>
    </source>
</evidence>
<dbReference type="InterPro" id="IPR052360">
    <property type="entry name" value="Transcr_Regulatory_Proteins"/>
</dbReference>
<keyword evidence="2" id="KW-0862">Zinc</keyword>
<reference evidence="9" key="1">
    <citation type="journal article" date="2021" name="Nat. Commun.">
        <title>Genetic determinants of endophytism in the Arabidopsis root mycobiome.</title>
        <authorList>
            <person name="Mesny F."/>
            <person name="Miyauchi S."/>
            <person name="Thiergart T."/>
            <person name="Pickel B."/>
            <person name="Atanasova L."/>
            <person name="Karlsson M."/>
            <person name="Huettel B."/>
            <person name="Barry K.W."/>
            <person name="Haridas S."/>
            <person name="Chen C."/>
            <person name="Bauer D."/>
            <person name="Andreopoulos W."/>
            <person name="Pangilinan J."/>
            <person name="LaButti K."/>
            <person name="Riley R."/>
            <person name="Lipzen A."/>
            <person name="Clum A."/>
            <person name="Drula E."/>
            <person name="Henrissat B."/>
            <person name="Kohler A."/>
            <person name="Grigoriev I.V."/>
            <person name="Martin F.M."/>
            <person name="Hacquard S."/>
        </authorList>
    </citation>
    <scope>NUCLEOTIDE SEQUENCE</scope>
    <source>
        <strain evidence="9">MPI-CAGE-CH-0230</strain>
    </source>
</reference>
<dbReference type="Pfam" id="PF00172">
    <property type="entry name" value="Zn_clus"/>
    <property type="match status" value="1"/>
</dbReference>